<evidence type="ECO:0000256" key="6">
    <source>
        <dbReference type="SAM" id="Phobius"/>
    </source>
</evidence>
<dbReference type="Gene3D" id="1.20.1510.10">
    <property type="entry name" value="Cation efflux protein transmembrane domain"/>
    <property type="match status" value="1"/>
</dbReference>
<dbReference type="EMBL" id="FRAW01000003">
    <property type="protein sequence ID" value="SHK27315.1"/>
    <property type="molecule type" value="Genomic_DNA"/>
</dbReference>
<keyword evidence="5 6" id="KW-0472">Membrane</keyword>
<evidence type="ECO:0000313" key="9">
    <source>
        <dbReference type="Proteomes" id="UP000184275"/>
    </source>
</evidence>
<evidence type="ECO:0000313" key="8">
    <source>
        <dbReference type="EMBL" id="SHK27315.1"/>
    </source>
</evidence>
<dbReference type="SUPFAM" id="SSF161111">
    <property type="entry name" value="Cation efflux protein transmembrane domain-like"/>
    <property type="match status" value="1"/>
</dbReference>
<dbReference type="PANTHER" id="PTHR43840">
    <property type="entry name" value="MITOCHONDRIAL METAL TRANSPORTER 1-RELATED"/>
    <property type="match status" value="1"/>
</dbReference>
<protein>
    <submittedName>
        <fullName evidence="8">Cation diffusion facilitator family transporter</fullName>
    </submittedName>
</protein>
<feature type="transmembrane region" description="Helical" evidence="6">
    <location>
        <begin position="99"/>
        <end position="117"/>
    </location>
</feature>
<dbReference type="PANTHER" id="PTHR43840:SF15">
    <property type="entry name" value="MITOCHONDRIAL METAL TRANSPORTER 1-RELATED"/>
    <property type="match status" value="1"/>
</dbReference>
<dbReference type="Proteomes" id="UP000184275">
    <property type="component" value="Unassembled WGS sequence"/>
</dbReference>
<gene>
    <name evidence="8" type="ORF">SAMN05720469_103106</name>
</gene>
<dbReference type="InterPro" id="IPR027469">
    <property type="entry name" value="Cation_efflux_TMD_sf"/>
</dbReference>
<evidence type="ECO:0000256" key="3">
    <source>
        <dbReference type="ARBA" id="ARBA00022692"/>
    </source>
</evidence>
<dbReference type="InterPro" id="IPR058533">
    <property type="entry name" value="Cation_efflux_TM"/>
</dbReference>
<evidence type="ECO:0000256" key="2">
    <source>
        <dbReference type="ARBA" id="ARBA00022448"/>
    </source>
</evidence>
<keyword evidence="2" id="KW-0813">Transport</keyword>
<evidence type="ECO:0000259" key="7">
    <source>
        <dbReference type="Pfam" id="PF01545"/>
    </source>
</evidence>
<evidence type="ECO:0000256" key="4">
    <source>
        <dbReference type="ARBA" id="ARBA00022989"/>
    </source>
</evidence>
<organism evidence="8 9">
    <name type="scientific">Fibrobacter intestinalis</name>
    <dbReference type="NCBI Taxonomy" id="28122"/>
    <lineage>
        <taxon>Bacteria</taxon>
        <taxon>Pseudomonadati</taxon>
        <taxon>Fibrobacterota</taxon>
        <taxon>Fibrobacteria</taxon>
        <taxon>Fibrobacterales</taxon>
        <taxon>Fibrobacteraceae</taxon>
        <taxon>Fibrobacter</taxon>
    </lineage>
</organism>
<dbReference type="Pfam" id="PF01545">
    <property type="entry name" value="Cation_efflux"/>
    <property type="match status" value="1"/>
</dbReference>
<dbReference type="GO" id="GO:0008324">
    <property type="term" value="F:monoatomic cation transmembrane transporter activity"/>
    <property type="evidence" value="ECO:0007669"/>
    <property type="project" value="InterPro"/>
</dbReference>
<feature type="transmembrane region" description="Helical" evidence="6">
    <location>
        <begin position="58"/>
        <end position="78"/>
    </location>
</feature>
<name>A0A1M6R4A0_9BACT</name>
<feature type="transmembrane region" description="Helical" evidence="6">
    <location>
        <begin position="34"/>
        <end position="52"/>
    </location>
</feature>
<keyword evidence="9" id="KW-1185">Reference proteome</keyword>
<feature type="domain" description="Cation efflux protein transmembrane" evidence="7">
    <location>
        <begin position="33"/>
        <end position="242"/>
    </location>
</feature>
<keyword evidence="4 6" id="KW-1133">Transmembrane helix</keyword>
<dbReference type="GO" id="GO:0016020">
    <property type="term" value="C:membrane"/>
    <property type="evidence" value="ECO:0007669"/>
    <property type="project" value="UniProtKB-SubCell"/>
</dbReference>
<evidence type="ECO:0000256" key="1">
    <source>
        <dbReference type="ARBA" id="ARBA00004141"/>
    </source>
</evidence>
<accession>A0A1M6R4A0</accession>
<proteinExistence type="predicted"/>
<sequence>MAIPCKQKRHFSRLVIQKQEPASYKQIEMRTLKVGIGINVLMGICGWVGYYFASSYALALDGSLCIISAVSFIIALSITRERDVTSDEYPFGIYSIENVYALLQGILLIAITVYAIFQGGESIFHFFCGGRAEPETLKLKPLLIYTIGMVFACAGVWLYYRKQSQRTGEESPILRSETVAAYMDTLVTIGTGIALVLMAAVPSDSKLAFLNYIGDSIIVILISLLLLPAPIRLVSHSFFSLIGRTTQNKSLKQKTEAVIKTSLDNSFRLKKVLLFHIGSSYEVDVTISPVNDAEMNIFRFRETRKVLEERLKKLYPNLVLQLFLE</sequence>
<keyword evidence="3 6" id="KW-0812">Transmembrane</keyword>
<feature type="transmembrane region" description="Helical" evidence="6">
    <location>
        <begin position="181"/>
        <end position="201"/>
    </location>
</feature>
<dbReference type="AlphaFoldDB" id="A0A1M6R4A0"/>
<evidence type="ECO:0000256" key="5">
    <source>
        <dbReference type="ARBA" id="ARBA00023136"/>
    </source>
</evidence>
<comment type="subcellular location">
    <subcellularLocation>
        <location evidence="1">Membrane</location>
        <topology evidence="1">Multi-pass membrane protein</topology>
    </subcellularLocation>
</comment>
<feature type="transmembrane region" description="Helical" evidence="6">
    <location>
        <begin position="142"/>
        <end position="160"/>
    </location>
</feature>
<dbReference type="InterPro" id="IPR050291">
    <property type="entry name" value="CDF_Transporter"/>
</dbReference>
<reference evidence="9" key="1">
    <citation type="submission" date="2016-11" db="EMBL/GenBank/DDBJ databases">
        <authorList>
            <person name="Varghese N."/>
            <person name="Submissions S."/>
        </authorList>
    </citation>
    <scope>NUCLEOTIDE SEQUENCE [LARGE SCALE GENOMIC DNA]</scope>
    <source>
        <strain evidence="9">UWOS</strain>
    </source>
</reference>